<gene>
    <name evidence="9" type="ORF">AKAME5_001778300</name>
</gene>
<feature type="chain" id="PRO_5041961667" description="OCIA domain-containing protein 1" evidence="7">
    <location>
        <begin position="17"/>
        <end position="479"/>
    </location>
</feature>
<keyword evidence="2 5" id="KW-0967">Endosome</keyword>
<accession>A0AAD3RDJ2</accession>
<evidence type="ECO:0000256" key="5">
    <source>
        <dbReference type="RuleBase" id="RU369066"/>
    </source>
</evidence>
<comment type="caution">
    <text evidence="9">The sequence shown here is derived from an EMBL/GenBank/DDBJ whole genome shotgun (WGS) entry which is preliminary data.</text>
</comment>
<evidence type="ECO:0000259" key="8">
    <source>
        <dbReference type="PROSITE" id="PS50839"/>
    </source>
</evidence>
<evidence type="ECO:0000313" key="10">
    <source>
        <dbReference type="Proteomes" id="UP001279410"/>
    </source>
</evidence>
<dbReference type="Proteomes" id="UP001279410">
    <property type="component" value="Unassembled WGS sequence"/>
</dbReference>
<dbReference type="PROSITE" id="PS50839">
    <property type="entry name" value="CHASE"/>
    <property type="match status" value="1"/>
</dbReference>
<dbReference type="InterPro" id="IPR006189">
    <property type="entry name" value="CHASE_dom"/>
</dbReference>
<comment type="subunit">
    <text evidence="5">Interacts with STAT3.</text>
</comment>
<name>A0AAD3RDJ2_LATJO</name>
<dbReference type="EMBL" id="BRZM01000092">
    <property type="protein sequence ID" value="GLD66389.1"/>
    <property type="molecule type" value="Genomic_DNA"/>
</dbReference>
<proteinExistence type="inferred from homology"/>
<evidence type="ECO:0000256" key="2">
    <source>
        <dbReference type="ARBA" id="ARBA00022753"/>
    </source>
</evidence>
<dbReference type="CDD" id="cd19415">
    <property type="entry name" value="lipocalin_ApoM_AGP"/>
    <property type="match status" value="1"/>
</dbReference>
<comment type="subcellular location">
    <subcellularLocation>
        <location evidence="1 5">Endosome</location>
    </subcellularLocation>
</comment>
<keyword evidence="7" id="KW-0732">Signal</keyword>
<comment type="similarity">
    <text evidence="3 5">Belongs to the OCIAD1 family.</text>
</comment>
<feature type="signal peptide" evidence="7">
    <location>
        <begin position="1"/>
        <end position="16"/>
    </location>
</feature>
<evidence type="ECO:0000256" key="4">
    <source>
        <dbReference type="ARBA" id="ARBA00040877"/>
    </source>
</evidence>
<reference evidence="9" key="1">
    <citation type="submission" date="2022-08" db="EMBL/GenBank/DDBJ databases">
        <title>Genome sequencing of akame (Lates japonicus).</title>
        <authorList>
            <person name="Hashiguchi Y."/>
            <person name="Takahashi H."/>
        </authorList>
    </citation>
    <scope>NUCLEOTIDE SEQUENCE</scope>
    <source>
        <strain evidence="9">Kochi</strain>
    </source>
</reference>
<evidence type="ECO:0000256" key="6">
    <source>
        <dbReference type="SAM" id="MobiDB-lite"/>
    </source>
</evidence>
<dbReference type="InterPro" id="IPR009764">
    <property type="entry name" value="OCIA_dom"/>
</dbReference>
<evidence type="ECO:0000313" key="9">
    <source>
        <dbReference type="EMBL" id="GLD66389.1"/>
    </source>
</evidence>
<keyword evidence="10" id="KW-1185">Reference proteome</keyword>
<evidence type="ECO:0000256" key="1">
    <source>
        <dbReference type="ARBA" id="ARBA00004177"/>
    </source>
</evidence>
<feature type="domain" description="CHASE" evidence="8">
    <location>
        <begin position="248"/>
        <end position="312"/>
    </location>
</feature>
<comment type="domain">
    <text evidence="5">The OCIA domain is necessary and sufficient for endosomal localization.</text>
</comment>
<dbReference type="PANTHER" id="PTHR13336:SF4">
    <property type="entry name" value="OCIA DOMAIN-CONTAINING PROTEIN 1"/>
    <property type="match status" value="1"/>
</dbReference>
<feature type="region of interest" description="Disordered" evidence="6">
    <location>
        <begin position="352"/>
        <end position="372"/>
    </location>
</feature>
<organism evidence="9 10">
    <name type="scientific">Lates japonicus</name>
    <name type="common">Japanese lates</name>
    <dbReference type="NCBI Taxonomy" id="270547"/>
    <lineage>
        <taxon>Eukaryota</taxon>
        <taxon>Metazoa</taxon>
        <taxon>Chordata</taxon>
        <taxon>Craniata</taxon>
        <taxon>Vertebrata</taxon>
        <taxon>Euteleostomi</taxon>
        <taxon>Actinopterygii</taxon>
        <taxon>Neopterygii</taxon>
        <taxon>Teleostei</taxon>
        <taxon>Neoteleostei</taxon>
        <taxon>Acanthomorphata</taxon>
        <taxon>Carangaria</taxon>
        <taxon>Carangaria incertae sedis</taxon>
        <taxon>Centropomidae</taxon>
        <taxon>Lates</taxon>
    </lineage>
</organism>
<dbReference type="GO" id="GO:0003824">
    <property type="term" value="F:catalytic activity"/>
    <property type="evidence" value="ECO:0007669"/>
    <property type="project" value="UniProtKB-ARBA"/>
</dbReference>
<dbReference type="Pfam" id="PF07051">
    <property type="entry name" value="OCIA"/>
    <property type="match status" value="1"/>
</dbReference>
<comment type="function">
    <text evidence="5">Maintains stem cell potency. Increases STAT3 phosphorylation and controls ERK phosphorylation. May act as a scaffold, increasing STAT3 recruitment onto endosomes.</text>
</comment>
<dbReference type="GO" id="GO:2000736">
    <property type="term" value="P:regulation of stem cell differentiation"/>
    <property type="evidence" value="ECO:0007669"/>
    <property type="project" value="UniProtKB-UniRule"/>
</dbReference>
<feature type="compositionally biased region" description="Basic and acidic residues" evidence="6">
    <location>
        <begin position="456"/>
        <end position="472"/>
    </location>
</feature>
<protein>
    <recommendedName>
        <fullName evidence="4 5">OCIA domain-containing protein 1</fullName>
    </recommendedName>
</protein>
<dbReference type="GO" id="GO:0005768">
    <property type="term" value="C:endosome"/>
    <property type="evidence" value="ECO:0007669"/>
    <property type="project" value="UniProtKB-SubCell"/>
</dbReference>
<dbReference type="AlphaFoldDB" id="A0AAD3RDJ2"/>
<dbReference type="InterPro" id="IPR012674">
    <property type="entry name" value="Calycin"/>
</dbReference>
<evidence type="ECO:0000256" key="3">
    <source>
        <dbReference type="ARBA" id="ARBA00037952"/>
    </source>
</evidence>
<dbReference type="PANTHER" id="PTHR13336">
    <property type="entry name" value="OVARIAN CARCINOMA IMMUNOREACTIVE ANTIGEN"/>
    <property type="match status" value="1"/>
</dbReference>
<dbReference type="SUPFAM" id="SSF50814">
    <property type="entry name" value="Lipocalins"/>
    <property type="match status" value="1"/>
</dbReference>
<dbReference type="Gene3D" id="2.40.128.20">
    <property type="match status" value="1"/>
</dbReference>
<sequence length="479" mass="53731">MKCIVVLLSLLSLGHCVPVSSCDSLVKPVTISNEHMLGRWLYIGGSSDLPGSRSLGHLLTSAWLDITATTQSNILNLIQTQRMYGKCSSLTYNVTFENSTMIIEQPFYLKEVYLTTDCSDCLVVYEEIISGKDTFTSLLLFSRRKNVSPDVVEMLKKQAECLNMPSPLMIDQNYEICPDTILPAEGLSALNSLLEAKMGHLSRSNDIDPSSNQVNLPSGLHFVISHALKADLSTDIVVNMSSTTTGFPEEQQRRGPQGSVGLDLIPTEEEKRLFMECRQESFLYRSGPFSLISMAVTQALIARGILSASPVFGPLPKVVFAGICGYTAGNISYMKTCQEKFRKLSFRQRTGLPQQYSKGPQSELSDPDTQSFDPMFKAAEAPGQMPSHSRDYDYGFRLDPPMDRQNDFSSPASVQSYVEEEEPRRKPILYEDLRLKNRENYEVTLTQKAETLLKSTPEKDRERPKKEVKKNIYGDTWEE</sequence>
<dbReference type="InterPro" id="IPR040187">
    <property type="entry name" value="OCAD1/2"/>
</dbReference>
<evidence type="ECO:0000256" key="7">
    <source>
        <dbReference type="SAM" id="SignalP"/>
    </source>
</evidence>
<feature type="region of interest" description="Disordered" evidence="6">
    <location>
        <begin position="452"/>
        <end position="479"/>
    </location>
</feature>